<keyword evidence="3" id="KW-1185">Reference proteome</keyword>
<keyword evidence="1" id="KW-0732">Signal</keyword>
<comment type="caution">
    <text evidence="2">The sequence shown here is derived from an EMBL/GenBank/DDBJ whole genome shotgun (WGS) entry which is preliminary data.</text>
</comment>
<dbReference type="InterPro" id="IPR005901">
    <property type="entry name" value="GLPGLI"/>
</dbReference>
<organism evidence="2 3">
    <name type="scientific">Elizabethkingia ursingii</name>
    <dbReference type="NCBI Taxonomy" id="1756150"/>
    <lineage>
        <taxon>Bacteria</taxon>
        <taxon>Pseudomonadati</taxon>
        <taxon>Bacteroidota</taxon>
        <taxon>Flavobacteriia</taxon>
        <taxon>Flavobacteriales</taxon>
        <taxon>Weeksellaceae</taxon>
        <taxon>Elizabethkingia</taxon>
    </lineage>
</organism>
<accession>A0ABX3N7D6</accession>
<proteinExistence type="predicted"/>
<feature type="chain" id="PRO_5046600964" description="GLPGLI family protein" evidence="1">
    <location>
        <begin position="21"/>
        <end position="277"/>
    </location>
</feature>
<evidence type="ECO:0000313" key="2">
    <source>
        <dbReference type="EMBL" id="OPB84435.1"/>
    </source>
</evidence>
<name>A0ABX3N7D6_9FLAO</name>
<evidence type="ECO:0000313" key="3">
    <source>
        <dbReference type="Proteomes" id="UP000190016"/>
    </source>
</evidence>
<evidence type="ECO:0008006" key="4">
    <source>
        <dbReference type="Google" id="ProtNLM"/>
    </source>
</evidence>
<dbReference type="RefSeq" id="WP_078779794.1">
    <property type="nucleotide sequence ID" value="NZ_MBDS01000020.1"/>
</dbReference>
<dbReference type="EMBL" id="MBDS01000020">
    <property type="protein sequence ID" value="OPB84435.1"/>
    <property type="molecule type" value="Genomic_DNA"/>
</dbReference>
<reference evidence="2 3" key="1">
    <citation type="submission" date="2016-07" db="EMBL/GenBank/DDBJ databases">
        <title>Revisiting the Taxonomy of the Elizabethkingia Genus based on Whole-Genome Sequencing, Optical Mapping, and MALDI-TOF.</title>
        <authorList>
            <person name="Nicholson A.C."/>
        </authorList>
    </citation>
    <scope>NUCLEOTIDE SEQUENCE [LARGE SCALE GENOMIC DNA]</scope>
    <source>
        <strain evidence="2 3">C1558</strain>
    </source>
</reference>
<evidence type="ECO:0000256" key="1">
    <source>
        <dbReference type="SAM" id="SignalP"/>
    </source>
</evidence>
<gene>
    <name evidence="2" type="ORF">BB021_16975</name>
</gene>
<protein>
    <recommendedName>
        <fullName evidence="4">GLPGLI family protein</fullName>
    </recommendedName>
</protein>
<dbReference type="NCBIfam" id="TIGR01200">
    <property type="entry name" value="GLPGLI"/>
    <property type="match status" value="1"/>
</dbReference>
<dbReference type="Proteomes" id="UP000190016">
    <property type="component" value="Unassembled WGS sequence"/>
</dbReference>
<dbReference type="Pfam" id="PF09697">
    <property type="entry name" value="Porph_ging"/>
    <property type="match status" value="1"/>
</dbReference>
<feature type="signal peptide" evidence="1">
    <location>
        <begin position="1"/>
        <end position="20"/>
    </location>
</feature>
<sequence>MRKLLIFLFISITISFNAQISGDFSFPPTEYKAENLDNSVQNFYYQLSSVRDKSNPQNKQEAICALEIGSKFSKFTELNTLKIDSLMEKFSHLNAVRAKEVNEMLRYKVKWKIVLVKDLIKKTNIFQNQFRETYQYEEQQPSFNWKLEKGTKDILGHKCNKAITEYRGRKYTAWYATDIPINNGPYVFQGLPGLIMELEDGNKEYHFVVVAIDKNTKPIYLRNESKILKVTRDQLRKVEKTYYDNPGQFIKGKAYNQDGSPMQVKLKSEPYNPIELE</sequence>